<dbReference type="OrthoDB" id="5574373at2"/>
<dbReference type="Proteomes" id="UP000078476">
    <property type="component" value="Unassembled WGS sequence"/>
</dbReference>
<dbReference type="Pfam" id="PF13441">
    <property type="entry name" value="Gly-zipper_YMGG"/>
    <property type="match status" value="1"/>
</dbReference>
<accession>A0A177NIF4</accession>
<dbReference type="AlphaFoldDB" id="A0A177NIF4"/>
<evidence type="ECO:0000256" key="1">
    <source>
        <dbReference type="SAM" id="SignalP"/>
    </source>
</evidence>
<dbReference type="EMBL" id="LUUI01000087">
    <property type="protein sequence ID" value="OAI17632.1"/>
    <property type="molecule type" value="Genomic_DNA"/>
</dbReference>
<keyword evidence="4" id="KW-1185">Reference proteome</keyword>
<reference evidence="3 4" key="1">
    <citation type="submission" date="2016-03" db="EMBL/GenBank/DDBJ databases">
        <authorList>
            <person name="Ploux O."/>
        </authorList>
    </citation>
    <scope>NUCLEOTIDE SEQUENCE [LARGE SCALE GENOMIC DNA]</scope>
    <source>
        <strain evidence="3 4">R-45370</strain>
    </source>
</reference>
<comment type="caution">
    <text evidence="3">The sequence shown here is derived from an EMBL/GenBank/DDBJ whole genome shotgun (WGS) entry which is preliminary data.</text>
</comment>
<evidence type="ECO:0000313" key="3">
    <source>
        <dbReference type="EMBL" id="OAI17632.1"/>
    </source>
</evidence>
<feature type="chain" id="PRO_5008069207" description="YMGG-like Gly-zipper domain-containing protein" evidence="1">
    <location>
        <begin position="22"/>
        <end position="90"/>
    </location>
</feature>
<feature type="domain" description="YMGG-like Gly-zipper" evidence="2">
    <location>
        <begin position="28"/>
        <end position="70"/>
    </location>
</feature>
<keyword evidence="1" id="KW-0732">Signal</keyword>
<organism evidence="3 4">
    <name type="scientific">Methylomonas lenta</name>
    <dbReference type="NCBI Taxonomy" id="980561"/>
    <lineage>
        <taxon>Bacteria</taxon>
        <taxon>Pseudomonadati</taxon>
        <taxon>Pseudomonadota</taxon>
        <taxon>Gammaproteobacteria</taxon>
        <taxon>Methylococcales</taxon>
        <taxon>Methylococcaceae</taxon>
        <taxon>Methylomonas</taxon>
    </lineage>
</organism>
<evidence type="ECO:0000259" key="2">
    <source>
        <dbReference type="Pfam" id="PF13441"/>
    </source>
</evidence>
<sequence length="90" mass="8787">MKRFSTIVLACLLALTLAGCAGMSATQQRTVTGGLAGAAGGAAIGAIAGNAGMGAAIGALVGTAGGFLYGKHKESEQQAYEQGRSDAQNQ</sequence>
<name>A0A177NIF4_9GAMM</name>
<dbReference type="STRING" id="980561.A1359_05940"/>
<dbReference type="PROSITE" id="PS51257">
    <property type="entry name" value="PROKAR_LIPOPROTEIN"/>
    <property type="match status" value="1"/>
</dbReference>
<feature type="signal peptide" evidence="1">
    <location>
        <begin position="1"/>
        <end position="21"/>
    </location>
</feature>
<dbReference type="InterPro" id="IPR027367">
    <property type="entry name" value="Gly-zipper_YMGG"/>
</dbReference>
<dbReference type="RefSeq" id="WP_066979911.1">
    <property type="nucleotide sequence ID" value="NZ_LUUI01000087.1"/>
</dbReference>
<gene>
    <name evidence="3" type="ORF">A1359_05940</name>
</gene>
<proteinExistence type="predicted"/>
<protein>
    <recommendedName>
        <fullName evidence="2">YMGG-like Gly-zipper domain-containing protein</fullName>
    </recommendedName>
</protein>
<evidence type="ECO:0000313" key="4">
    <source>
        <dbReference type="Proteomes" id="UP000078476"/>
    </source>
</evidence>